<protein>
    <submittedName>
        <fullName evidence="2">Uncharacterized protein</fullName>
    </submittedName>
</protein>
<proteinExistence type="predicted"/>
<feature type="region of interest" description="Disordered" evidence="1">
    <location>
        <begin position="47"/>
        <end position="80"/>
    </location>
</feature>
<feature type="region of interest" description="Disordered" evidence="1">
    <location>
        <begin position="1"/>
        <end position="20"/>
    </location>
</feature>
<sequence length="132" mass="14894">DEQIIDIDQEEHSNAGDDYVERNDLIKRTNQTNEQFISISVSALPYISSSSSSSSSSSCSSSSSNSKNTSPNSDMNKYYPVGMFKMEKEENECQEVVESQLDLTNEEQQQKQQRKSSFEKKINFAIISTLVD</sequence>
<dbReference type="AlphaFoldDB" id="A0A814QRP6"/>
<name>A0A814QRP6_9BILA</name>
<feature type="compositionally biased region" description="Low complexity" evidence="1">
    <location>
        <begin position="48"/>
        <end position="73"/>
    </location>
</feature>
<accession>A0A814QRP6</accession>
<gene>
    <name evidence="2" type="ORF">OXX778_LOCUS22148</name>
</gene>
<comment type="caution">
    <text evidence="2">The sequence shown here is derived from an EMBL/GenBank/DDBJ whole genome shotgun (WGS) entry which is preliminary data.</text>
</comment>
<feature type="compositionally biased region" description="Basic and acidic residues" evidence="1">
    <location>
        <begin position="10"/>
        <end position="20"/>
    </location>
</feature>
<organism evidence="2 3">
    <name type="scientific">Brachionus calyciflorus</name>
    <dbReference type="NCBI Taxonomy" id="104777"/>
    <lineage>
        <taxon>Eukaryota</taxon>
        <taxon>Metazoa</taxon>
        <taxon>Spiralia</taxon>
        <taxon>Gnathifera</taxon>
        <taxon>Rotifera</taxon>
        <taxon>Eurotatoria</taxon>
        <taxon>Monogononta</taxon>
        <taxon>Pseudotrocha</taxon>
        <taxon>Ploima</taxon>
        <taxon>Brachionidae</taxon>
        <taxon>Brachionus</taxon>
    </lineage>
</organism>
<evidence type="ECO:0000313" key="3">
    <source>
        <dbReference type="Proteomes" id="UP000663879"/>
    </source>
</evidence>
<dbReference type="EMBL" id="CAJNOC010009002">
    <property type="protein sequence ID" value="CAF1123522.1"/>
    <property type="molecule type" value="Genomic_DNA"/>
</dbReference>
<dbReference type="Proteomes" id="UP000663879">
    <property type="component" value="Unassembled WGS sequence"/>
</dbReference>
<keyword evidence="3" id="KW-1185">Reference proteome</keyword>
<reference evidence="2" key="1">
    <citation type="submission" date="2021-02" db="EMBL/GenBank/DDBJ databases">
        <authorList>
            <person name="Nowell W R."/>
        </authorList>
    </citation>
    <scope>NUCLEOTIDE SEQUENCE</scope>
    <source>
        <strain evidence="2">Ploen Becks lab</strain>
    </source>
</reference>
<evidence type="ECO:0000256" key="1">
    <source>
        <dbReference type="SAM" id="MobiDB-lite"/>
    </source>
</evidence>
<feature type="non-terminal residue" evidence="2">
    <location>
        <position position="1"/>
    </location>
</feature>
<evidence type="ECO:0000313" key="2">
    <source>
        <dbReference type="EMBL" id="CAF1123522.1"/>
    </source>
</evidence>